<evidence type="ECO:0000256" key="1">
    <source>
        <dbReference type="ARBA" id="ARBA00009091"/>
    </source>
</evidence>
<keyword evidence="3" id="KW-0175">Coiled coil</keyword>
<dbReference type="GO" id="GO:0050821">
    <property type="term" value="P:protein stabilization"/>
    <property type="evidence" value="ECO:0007669"/>
    <property type="project" value="TreeGrafter"/>
</dbReference>
<dbReference type="GO" id="GO:0051082">
    <property type="term" value="F:unfolded protein binding"/>
    <property type="evidence" value="ECO:0007669"/>
    <property type="project" value="InterPro"/>
</dbReference>
<evidence type="ECO:0000256" key="3">
    <source>
        <dbReference type="SAM" id="Coils"/>
    </source>
</evidence>
<dbReference type="InterPro" id="IPR005632">
    <property type="entry name" value="Chaperone_Skp"/>
</dbReference>
<evidence type="ECO:0000313" key="4">
    <source>
        <dbReference type="EMBL" id="KUG22227.1"/>
    </source>
</evidence>
<name>A0A0W8FPJ4_9ZZZZ</name>
<dbReference type="InterPro" id="IPR024930">
    <property type="entry name" value="Skp_dom_sf"/>
</dbReference>
<dbReference type="GO" id="GO:0005829">
    <property type="term" value="C:cytosol"/>
    <property type="evidence" value="ECO:0007669"/>
    <property type="project" value="TreeGrafter"/>
</dbReference>
<dbReference type="Gene3D" id="3.30.910.20">
    <property type="entry name" value="Skp domain"/>
    <property type="match status" value="1"/>
</dbReference>
<dbReference type="PANTHER" id="PTHR35089">
    <property type="entry name" value="CHAPERONE PROTEIN SKP"/>
    <property type="match status" value="1"/>
</dbReference>
<comment type="similarity">
    <text evidence="1">Belongs to the Skp family.</text>
</comment>
<dbReference type="EMBL" id="LNQE01000977">
    <property type="protein sequence ID" value="KUG22227.1"/>
    <property type="molecule type" value="Genomic_DNA"/>
</dbReference>
<organism evidence="4">
    <name type="scientific">hydrocarbon metagenome</name>
    <dbReference type="NCBI Taxonomy" id="938273"/>
    <lineage>
        <taxon>unclassified sequences</taxon>
        <taxon>metagenomes</taxon>
        <taxon>ecological metagenomes</taxon>
    </lineage>
</organism>
<feature type="coiled-coil region" evidence="3">
    <location>
        <begin position="96"/>
        <end position="123"/>
    </location>
</feature>
<protein>
    <submittedName>
        <fullName evidence="4">Outer membrane protein h</fullName>
    </submittedName>
</protein>
<dbReference type="Pfam" id="PF03938">
    <property type="entry name" value="OmpH"/>
    <property type="match status" value="1"/>
</dbReference>
<comment type="caution">
    <text evidence="4">The sequence shown here is derived from an EMBL/GenBank/DDBJ whole genome shotgun (WGS) entry which is preliminary data.</text>
</comment>
<dbReference type="SMART" id="SM00935">
    <property type="entry name" value="OmpH"/>
    <property type="match status" value="1"/>
</dbReference>
<dbReference type="AlphaFoldDB" id="A0A0W8FPJ4"/>
<proteinExistence type="inferred from homology"/>
<evidence type="ECO:0000256" key="2">
    <source>
        <dbReference type="ARBA" id="ARBA00022729"/>
    </source>
</evidence>
<sequence>MKERNKWFVALLVFVFALIFCMSLVSLAAEPALKIGIVDINKIMKDSKAAKNAKAVFQKDLDAKKATVKTKSDKVTALDKELKGIDQKSSAWKEKRDKLVKEVNELRTLEKQMNQELQKKDIEMTKKIFADVQQILNKLIKAENYSLILDKKAVLAGKDGFDITDKIIKTYDSQTR</sequence>
<gene>
    <name evidence="4" type="ORF">ASZ90_007959</name>
</gene>
<dbReference type="SUPFAM" id="SSF111384">
    <property type="entry name" value="OmpH-like"/>
    <property type="match status" value="1"/>
</dbReference>
<accession>A0A0W8FPJ4</accession>
<dbReference type="PANTHER" id="PTHR35089:SF1">
    <property type="entry name" value="CHAPERONE PROTEIN SKP"/>
    <property type="match status" value="1"/>
</dbReference>
<keyword evidence="2" id="KW-0732">Signal</keyword>
<reference evidence="4" key="1">
    <citation type="journal article" date="2015" name="Proc. Natl. Acad. Sci. U.S.A.">
        <title>Networks of energetic and metabolic interactions define dynamics in microbial communities.</title>
        <authorList>
            <person name="Embree M."/>
            <person name="Liu J.K."/>
            <person name="Al-Bassam M.M."/>
            <person name="Zengler K."/>
        </authorList>
    </citation>
    <scope>NUCLEOTIDE SEQUENCE</scope>
</reference>